<evidence type="ECO:0000256" key="1">
    <source>
        <dbReference type="ARBA" id="ARBA00022723"/>
    </source>
</evidence>
<sequence length="275" mass="31896">VMVPLEQDAEFFSSLHSQIHDADAFCDRTKAKFVDRVDSLARTLTIAASPKDKDMYVWREIIRTFLETDIWMEDTSEGRRERSAPEALRAFHQLRHHLLQIGTVQSLRLAASRDAYIHFVQMVEELVTVKRFQELNAVAMRKILKKHDKRTHLQAQITFPNLLLADSFSVQDVARTIAATISDRIIPIVPQLDDYLCPVCYSLFWKPVRLSCSHVFCVRCLVKAQRRELNDCPVCREPMAVVQAHADNMDASLLNLLELYFPKELKEKRKESERE</sequence>
<evidence type="ECO:0000259" key="6">
    <source>
        <dbReference type="PROSITE" id="PS51382"/>
    </source>
</evidence>
<evidence type="ECO:0000256" key="4">
    <source>
        <dbReference type="PROSITE-ProRule" id="PRU00175"/>
    </source>
</evidence>
<dbReference type="PANTHER" id="PTHR23327">
    <property type="entry name" value="RING FINGER PROTEIN 127"/>
    <property type="match status" value="1"/>
</dbReference>
<dbReference type="PANTHER" id="PTHR23327:SF51">
    <property type="entry name" value="TRANSCRIPTIONAL REGULATOR OF YEAST FORM ADHERENCE 3"/>
    <property type="match status" value="1"/>
</dbReference>
<dbReference type="PROSITE" id="PS50089">
    <property type="entry name" value="ZF_RING_2"/>
    <property type="match status" value="1"/>
</dbReference>
<dbReference type="PROSITE" id="PS00518">
    <property type="entry name" value="ZF_RING_1"/>
    <property type="match status" value="1"/>
</dbReference>
<dbReference type="InterPro" id="IPR013083">
    <property type="entry name" value="Znf_RING/FYVE/PHD"/>
</dbReference>
<dbReference type="InterPro" id="IPR001841">
    <property type="entry name" value="Znf_RING"/>
</dbReference>
<dbReference type="AlphaFoldDB" id="A0A4P9Y1X2"/>
<evidence type="ECO:0000259" key="5">
    <source>
        <dbReference type="PROSITE" id="PS50089"/>
    </source>
</evidence>
<reference evidence="8" key="1">
    <citation type="journal article" date="2018" name="Nat. Microbiol.">
        <title>Leveraging single-cell genomics to expand the fungal tree of life.</title>
        <authorList>
            <person name="Ahrendt S.R."/>
            <person name="Quandt C.A."/>
            <person name="Ciobanu D."/>
            <person name="Clum A."/>
            <person name="Salamov A."/>
            <person name="Andreopoulos B."/>
            <person name="Cheng J.F."/>
            <person name="Woyke T."/>
            <person name="Pelin A."/>
            <person name="Henrissat B."/>
            <person name="Reynolds N.K."/>
            <person name="Benny G.L."/>
            <person name="Smith M.E."/>
            <person name="James T.Y."/>
            <person name="Grigoriev I.V."/>
        </authorList>
    </citation>
    <scope>NUCLEOTIDE SEQUENCE [LARGE SCALE GENOMIC DNA]</scope>
</reference>
<dbReference type="SMART" id="SM00184">
    <property type="entry name" value="RING"/>
    <property type="match status" value="1"/>
</dbReference>
<evidence type="ECO:0000313" key="8">
    <source>
        <dbReference type="Proteomes" id="UP000267251"/>
    </source>
</evidence>
<feature type="domain" description="RING-type" evidence="5">
    <location>
        <begin position="197"/>
        <end position="236"/>
    </location>
</feature>
<keyword evidence="1" id="KW-0479">Metal-binding</keyword>
<feature type="non-terminal residue" evidence="7">
    <location>
        <position position="275"/>
    </location>
</feature>
<dbReference type="Pfam" id="PF15227">
    <property type="entry name" value="zf-C3HC4_4"/>
    <property type="match status" value="1"/>
</dbReference>
<dbReference type="OrthoDB" id="5588846at2759"/>
<gene>
    <name evidence="7" type="ORF">BJ684DRAFT_6111</name>
</gene>
<feature type="non-terminal residue" evidence="7">
    <location>
        <position position="1"/>
    </location>
</feature>
<keyword evidence="3" id="KW-0862">Zinc</keyword>
<dbReference type="Proteomes" id="UP000267251">
    <property type="component" value="Unassembled WGS sequence"/>
</dbReference>
<dbReference type="PROSITE" id="PS51382">
    <property type="entry name" value="SPX"/>
    <property type="match status" value="1"/>
</dbReference>
<protein>
    <submittedName>
        <fullName evidence="7">SPX domain-containing protein</fullName>
    </submittedName>
</protein>
<dbReference type="EMBL" id="KZ988179">
    <property type="protein sequence ID" value="RKP12866.1"/>
    <property type="molecule type" value="Genomic_DNA"/>
</dbReference>
<organism evidence="7 8">
    <name type="scientific">Piptocephalis cylindrospora</name>
    <dbReference type="NCBI Taxonomy" id="1907219"/>
    <lineage>
        <taxon>Eukaryota</taxon>
        <taxon>Fungi</taxon>
        <taxon>Fungi incertae sedis</taxon>
        <taxon>Zoopagomycota</taxon>
        <taxon>Zoopagomycotina</taxon>
        <taxon>Zoopagomycetes</taxon>
        <taxon>Zoopagales</taxon>
        <taxon>Piptocephalidaceae</taxon>
        <taxon>Piptocephalis</taxon>
    </lineage>
</organism>
<dbReference type="SUPFAM" id="SSF57850">
    <property type="entry name" value="RING/U-box"/>
    <property type="match status" value="1"/>
</dbReference>
<dbReference type="InterPro" id="IPR004331">
    <property type="entry name" value="SPX_dom"/>
</dbReference>
<evidence type="ECO:0000313" key="7">
    <source>
        <dbReference type="EMBL" id="RKP12866.1"/>
    </source>
</evidence>
<dbReference type="GO" id="GO:0008270">
    <property type="term" value="F:zinc ion binding"/>
    <property type="evidence" value="ECO:0007669"/>
    <property type="project" value="UniProtKB-KW"/>
</dbReference>
<dbReference type="Pfam" id="PF03105">
    <property type="entry name" value="SPX"/>
    <property type="match status" value="1"/>
</dbReference>
<evidence type="ECO:0000256" key="2">
    <source>
        <dbReference type="ARBA" id="ARBA00022771"/>
    </source>
</evidence>
<proteinExistence type="predicted"/>
<keyword evidence="2 4" id="KW-0863">Zinc-finger</keyword>
<dbReference type="Gene3D" id="3.30.40.10">
    <property type="entry name" value="Zinc/RING finger domain, C3HC4 (zinc finger)"/>
    <property type="match status" value="1"/>
</dbReference>
<name>A0A4P9Y1X2_9FUNG</name>
<feature type="domain" description="SPX" evidence="6">
    <location>
        <begin position="1"/>
        <end position="161"/>
    </location>
</feature>
<dbReference type="InterPro" id="IPR017907">
    <property type="entry name" value="Znf_RING_CS"/>
</dbReference>
<accession>A0A4P9Y1X2</accession>
<evidence type="ECO:0000256" key="3">
    <source>
        <dbReference type="ARBA" id="ARBA00022833"/>
    </source>
</evidence>
<keyword evidence="8" id="KW-1185">Reference proteome</keyword>